<dbReference type="GO" id="GO:0046403">
    <property type="term" value="F:polynucleotide 3'-phosphatase activity"/>
    <property type="evidence" value="ECO:0007669"/>
    <property type="project" value="TreeGrafter"/>
</dbReference>
<feature type="domain" description="PNK FHA" evidence="7">
    <location>
        <begin position="6"/>
        <end position="71"/>
    </location>
</feature>
<gene>
    <name evidence="8" type="ORF">NP493_252g00003</name>
</gene>
<dbReference type="SUPFAM" id="SSF56784">
    <property type="entry name" value="HAD-like"/>
    <property type="match status" value="1"/>
</dbReference>
<protein>
    <recommendedName>
        <fullName evidence="7">PNK FHA domain-containing protein</fullName>
    </recommendedName>
</protein>
<proteinExistence type="predicted"/>
<feature type="compositionally biased region" description="Basic and acidic residues" evidence="6">
    <location>
        <begin position="181"/>
        <end position="191"/>
    </location>
</feature>
<feature type="compositionally biased region" description="Basic and acidic residues" evidence="6">
    <location>
        <begin position="122"/>
        <end position="154"/>
    </location>
</feature>
<dbReference type="Proteomes" id="UP001209878">
    <property type="component" value="Unassembled WGS sequence"/>
</dbReference>
<evidence type="ECO:0000313" key="9">
    <source>
        <dbReference type="Proteomes" id="UP001209878"/>
    </source>
</evidence>
<sequence>MIMLHCFLHCTNGLHDPIPLPHQQPVVIGRSPITRIPDKNLSRKQVELTADCHKKEVHVRQLGCNPCKVGNRLLARGDTATATESVTLCVLADKYEHYFKFKTRQSCNISSSNETTPKRKAGHDGSGEKVKRRRVDDVNKKEDSDGSDSEHMEAVKKQLKLLKENMKKAPVGGDMKSAPGTRREHVDKTGEAVDDDDTQGAARKGVVEGRPTKEATWKQHDSLMLYTSSGVVGRSKHNHLSLSPGKVFPTHAGDWRILYPEVPGKLKKLFSDGYKIVFLTNQRGIRGGKVKVDEYKEKVSRIVSKLGVPVQVFVSLRSGPYRKPAVGSWTHLRDQANDGIEIDMKKSFYVGDAAGRPKDWAPGKKKDFSCSDRLFALNLNLPFYTPEEYFLGKKPAEYNMPEFDPRKLDASAAPCDPADTRLTPLAQPEVIVFVGFPASGKSYFYREHLQKGGLAGVVAEVCQSMYLDVASKFGVTCRCFVFTTSHQHARHNERFREMTDSTHQAINEMMLHSYRSKFTEPQLSEGFTEIVKINFVPRFRDKKLQSLYTMFLLDK</sequence>
<accession>A0AAD9NYG0</accession>
<dbReference type="Pfam" id="PF17913">
    <property type="entry name" value="FHA_2"/>
    <property type="match status" value="1"/>
</dbReference>
<dbReference type="InterPro" id="IPR023214">
    <property type="entry name" value="HAD_sf"/>
</dbReference>
<dbReference type="GO" id="GO:0003690">
    <property type="term" value="F:double-stranded DNA binding"/>
    <property type="evidence" value="ECO:0007669"/>
    <property type="project" value="TreeGrafter"/>
</dbReference>
<dbReference type="NCBIfam" id="TIGR01662">
    <property type="entry name" value="HAD-SF-IIIA"/>
    <property type="match status" value="1"/>
</dbReference>
<dbReference type="InterPro" id="IPR006549">
    <property type="entry name" value="HAD-SF_hydro_IIIA"/>
</dbReference>
<dbReference type="SUPFAM" id="SSF52540">
    <property type="entry name" value="P-loop containing nucleoside triphosphate hydrolases"/>
    <property type="match status" value="1"/>
</dbReference>
<reference evidence="8" key="1">
    <citation type="journal article" date="2023" name="Mol. Biol. Evol.">
        <title>Third-Generation Sequencing Reveals the Adaptive Role of the Epigenome in Three Deep-Sea Polychaetes.</title>
        <authorList>
            <person name="Perez M."/>
            <person name="Aroh O."/>
            <person name="Sun Y."/>
            <person name="Lan Y."/>
            <person name="Juniper S.K."/>
            <person name="Young C.R."/>
            <person name="Angers B."/>
            <person name="Qian P.Y."/>
        </authorList>
    </citation>
    <scope>NUCLEOTIDE SEQUENCE</scope>
    <source>
        <strain evidence="8">R07B-5</strain>
    </source>
</reference>
<dbReference type="InterPro" id="IPR013954">
    <property type="entry name" value="PNK3P"/>
</dbReference>
<dbReference type="Pfam" id="PF08645">
    <property type="entry name" value="PNK3P"/>
    <property type="match status" value="1"/>
</dbReference>
<dbReference type="CDD" id="cd01625">
    <property type="entry name" value="HAD_PNP"/>
    <property type="match status" value="1"/>
</dbReference>
<dbReference type="GO" id="GO:0006281">
    <property type="term" value="P:DNA repair"/>
    <property type="evidence" value="ECO:0007669"/>
    <property type="project" value="UniProtKB-KW"/>
</dbReference>
<dbReference type="Gene3D" id="3.40.50.300">
    <property type="entry name" value="P-loop containing nucleotide triphosphate hydrolases"/>
    <property type="match status" value="2"/>
</dbReference>
<dbReference type="InterPro" id="IPR008984">
    <property type="entry name" value="SMAD_FHA_dom_sf"/>
</dbReference>
<dbReference type="EMBL" id="JAODUO010000252">
    <property type="protein sequence ID" value="KAK2184785.1"/>
    <property type="molecule type" value="Genomic_DNA"/>
</dbReference>
<evidence type="ECO:0000256" key="3">
    <source>
        <dbReference type="ARBA" id="ARBA00022801"/>
    </source>
</evidence>
<dbReference type="PANTHER" id="PTHR12083:SF9">
    <property type="entry name" value="BIFUNCTIONAL POLYNUCLEOTIDE PHOSPHATASE_KINASE"/>
    <property type="match status" value="1"/>
</dbReference>
<organism evidence="8 9">
    <name type="scientific">Ridgeia piscesae</name>
    <name type="common">Tubeworm</name>
    <dbReference type="NCBI Taxonomy" id="27915"/>
    <lineage>
        <taxon>Eukaryota</taxon>
        <taxon>Metazoa</taxon>
        <taxon>Spiralia</taxon>
        <taxon>Lophotrochozoa</taxon>
        <taxon>Annelida</taxon>
        <taxon>Polychaeta</taxon>
        <taxon>Sedentaria</taxon>
        <taxon>Canalipalpata</taxon>
        <taxon>Sabellida</taxon>
        <taxon>Siboglinidae</taxon>
        <taxon>Ridgeia</taxon>
    </lineage>
</organism>
<keyword evidence="2" id="KW-0227">DNA damage</keyword>
<dbReference type="PANTHER" id="PTHR12083">
    <property type="entry name" value="BIFUNCTIONAL POLYNUCLEOTIDE PHOSPHATASE/KINASE"/>
    <property type="match status" value="1"/>
</dbReference>
<dbReference type="FunFam" id="3.40.50.1000:FF:000078">
    <property type="entry name" value="Bifunctional polynucleotide phosphatase/kinase"/>
    <property type="match status" value="1"/>
</dbReference>
<dbReference type="Gene3D" id="3.40.50.1000">
    <property type="entry name" value="HAD superfamily/HAD-like"/>
    <property type="match status" value="1"/>
</dbReference>
<dbReference type="InterPro" id="IPR027417">
    <property type="entry name" value="P-loop_NTPase"/>
</dbReference>
<dbReference type="InterPro" id="IPR006551">
    <property type="entry name" value="Polynucleotide_phosphatase"/>
</dbReference>
<dbReference type="AlphaFoldDB" id="A0AAD9NYG0"/>
<feature type="region of interest" description="Disordered" evidence="6">
    <location>
        <begin position="167"/>
        <end position="204"/>
    </location>
</feature>
<keyword evidence="9" id="KW-1185">Reference proteome</keyword>
<keyword evidence="5" id="KW-0539">Nucleus</keyword>
<evidence type="ECO:0000256" key="1">
    <source>
        <dbReference type="ARBA" id="ARBA00004123"/>
    </source>
</evidence>
<dbReference type="GO" id="GO:0005634">
    <property type="term" value="C:nucleus"/>
    <property type="evidence" value="ECO:0007669"/>
    <property type="project" value="UniProtKB-SubCell"/>
</dbReference>
<keyword evidence="3" id="KW-0378">Hydrolase</keyword>
<evidence type="ECO:0000256" key="2">
    <source>
        <dbReference type="ARBA" id="ARBA00022763"/>
    </source>
</evidence>
<comment type="subcellular location">
    <subcellularLocation>
        <location evidence="1">Nucleus</location>
    </subcellularLocation>
</comment>
<name>A0AAD9NYG0_RIDPI</name>
<comment type="caution">
    <text evidence="8">The sequence shown here is derived from an EMBL/GenBank/DDBJ whole genome shotgun (WGS) entry which is preliminary data.</text>
</comment>
<dbReference type="InterPro" id="IPR041388">
    <property type="entry name" value="FHA_2"/>
</dbReference>
<evidence type="ECO:0000256" key="6">
    <source>
        <dbReference type="SAM" id="MobiDB-lite"/>
    </source>
</evidence>
<dbReference type="InterPro" id="IPR036412">
    <property type="entry name" value="HAD-like_sf"/>
</dbReference>
<keyword evidence="4" id="KW-0234">DNA repair</keyword>
<evidence type="ECO:0000313" key="8">
    <source>
        <dbReference type="EMBL" id="KAK2184785.1"/>
    </source>
</evidence>
<evidence type="ECO:0000256" key="5">
    <source>
        <dbReference type="ARBA" id="ARBA00023242"/>
    </source>
</evidence>
<feature type="region of interest" description="Disordered" evidence="6">
    <location>
        <begin position="109"/>
        <end position="154"/>
    </location>
</feature>
<dbReference type="GO" id="GO:0046404">
    <property type="term" value="F:ATP-dependent polydeoxyribonucleotide 5'-hydroxyl-kinase activity"/>
    <property type="evidence" value="ECO:0007669"/>
    <property type="project" value="TreeGrafter"/>
</dbReference>
<evidence type="ECO:0000259" key="7">
    <source>
        <dbReference type="Pfam" id="PF17913"/>
    </source>
</evidence>
<dbReference type="SUPFAM" id="SSF49879">
    <property type="entry name" value="SMAD/FHA domain"/>
    <property type="match status" value="1"/>
</dbReference>
<evidence type="ECO:0000256" key="4">
    <source>
        <dbReference type="ARBA" id="ARBA00023204"/>
    </source>
</evidence>
<dbReference type="Gene3D" id="2.60.200.20">
    <property type="match status" value="1"/>
</dbReference>
<dbReference type="NCBIfam" id="TIGR01664">
    <property type="entry name" value="DNA-3'-Pase"/>
    <property type="match status" value="1"/>
</dbReference>